<dbReference type="EMBL" id="AFYV02000121">
    <property type="protein sequence ID" value="KFG66073.1"/>
    <property type="molecule type" value="Genomic_DNA"/>
</dbReference>
<proteinExistence type="predicted"/>
<evidence type="ECO:0000313" key="3">
    <source>
        <dbReference type="Proteomes" id="UP000028834"/>
    </source>
</evidence>
<protein>
    <submittedName>
        <fullName evidence="2">Uncharacterized protein</fullName>
    </submittedName>
</protein>
<gene>
    <name evidence="2" type="ORF">TGRUB_313090</name>
</gene>
<feature type="region of interest" description="Disordered" evidence="1">
    <location>
        <begin position="103"/>
        <end position="124"/>
    </location>
</feature>
<evidence type="ECO:0000313" key="2">
    <source>
        <dbReference type="EMBL" id="KFG66073.1"/>
    </source>
</evidence>
<reference evidence="2 3" key="1">
    <citation type="submission" date="2014-05" db="EMBL/GenBank/DDBJ databases">
        <authorList>
            <person name="Sibley D."/>
            <person name="Venepally P."/>
            <person name="Karamycheva S."/>
            <person name="Hadjithomas M."/>
            <person name="Khan A."/>
            <person name="Brunk B."/>
            <person name="Roos D."/>
            <person name="Caler E."/>
            <person name="Lorenzi H."/>
        </authorList>
    </citation>
    <scope>NUCLEOTIDE SEQUENCE [LARGE SCALE GENOMIC DNA]</scope>
    <source>
        <strain evidence="2 3">RUB</strain>
    </source>
</reference>
<evidence type="ECO:0000256" key="1">
    <source>
        <dbReference type="SAM" id="MobiDB-lite"/>
    </source>
</evidence>
<comment type="caution">
    <text evidence="2">The sequence shown here is derived from an EMBL/GenBank/DDBJ whole genome shotgun (WGS) entry which is preliminary data.</text>
</comment>
<sequence length="124" mass="13637">MRGKRSVEALLLSVSRSAVWRWRQSGVHTPGFDAPLFCCSFTSSPSPLDKRTREGGEKVWILRSLSFLFPPSARSTLRCLRIHLSPQPAVALRLFPLSFSSRRPCSASLSRPPLPACSSPASPS</sequence>
<name>A0A086MB05_TOXGO</name>
<dbReference type="Proteomes" id="UP000028834">
    <property type="component" value="Unassembled WGS sequence"/>
</dbReference>
<dbReference type="AlphaFoldDB" id="A0A086MB05"/>
<organism evidence="2 3">
    <name type="scientific">Toxoplasma gondii RUB</name>
    <dbReference type="NCBI Taxonomy" id="935652"/>
    <lineage>
        <taxon>Eukaryota</taxon>
        <taxon>Sar</taxon>
        <taxon>Alveolata</taxon>
        <taxon>Apicomplexa</taxon>
        <taxon>Conoidasida</taxon>
        <taxon>Coccidia</taxon>
        <taxon>Eucoccidiorida</taxon>
        <taxon>Eimeriorina</taxon>
        <taxon>Sarcocystidae</taxon>
        <taxon>Toxoplasma</taxon>
    </lineage>
</organism>
<dbReference type="VEuPathDB" id="ToxoDB:TGRUB_313090"/>
<accession>A0A086MB05</accession>